<dbReference type="AlphaFoldDB" id="A0A379PLQ2"/>
<accession>A0A379PLQ2</accession>
<organism evidence="2 3">
    <name type="scientific">Roseomonas mucosa</name>
    <dbReference type="NCBI Taxonomy" id="207340"/>
    <lineage>
        <taxon>Bacteria</taxon>
        <taxon>Pseudomonadati</taxon>
        <taxon>Pseudomonadota</taxon>
        <taxon>Alphaproteobacteria</taxon>
        <taxon>Acetobacterales</taxon>
        <taxon>Roseomonadaceae</taxon>
        <taxon>Roseomonas</taxon>
    </lineage>
</organism>
<feature type="chain" id="PRO_5016987054" description="SH3 domain-containing protein" evidence="1">
    <location>
        <begin position="23"/>
        <end position="139"/>
    </location>
</feature>
<dbReference type="EMBL" id="UGVN01000003">
    <property type="protein sequence ID" value="SUE95674.1"/>
    <property type="molecule type" value="Genomic_DNA"/>
</dbReference>
<dbReference type="Proteomes" id="UP000254919">
    <property type="component" value="Unassembled WGS sequence"/>
</dbReference>
<dbReference type="GeneID" id="99631738"/>
<reference evidence="2 3" key="1">
    <citation type="submission" date="2018-06" db="EMBL/GenBank/DDBJ databases">
        <authorList>
            <consortium name="Pathogen Informatics"/>
            <person name="Doyle S."/>
        </authorList>
    </citation>
    <scope>NUCLEOTIDE SEQUENCE [LARGE SCALE GENOMIC DNA]</scope>
    <source>
        <strain evidence="2 3">NCTC13291</strain>
    </source>
</reference>
<sequence>MKFALAPLIGAALLGLCAVASAQQGPRSLHVTGHIQGYSCMMLNLTNEQMLVFENLPPIRDQPSPTAKQIGVASETVIVATPRRQEGNFIQVLHMNGQPGWLEADKVKPWRSANNPNAHCTPAMMSNGRPGFDYTRPAG</sequence>
<protein>
    <recommendedName>
        <fullName evidence="4">SH3 domain-containing protein</fullName>
    </recommendedName>
</protein>
<feature type="signal peptide" evidence="1">
    <location>
        <begin position="1"/>
        <end position="22"/>
    </location>
</feature>
<evidence type="ECO:0008006" key="4">
    <source>
        <dbReference type="Google" id="ProtNLM"/>
    </source>
</evidence>
<proteinExistence type="predicted"/>
<evidence type="ECO:0000313" key="2">
    <source>
        <dbReference type="EMBL" id="SUE95674.1"/>
    </source>
</evidence>
<dbReference type="RefSeq" id="WP_027297332.1">
    <property type="nucleotide sequence ID" value="NZ_CBCSHT010000086.1"/>
</dbReference>
<name>A0A379PLQ2_9PROT</name>
<keyword evidence="1" id="KW-0732">Signal</keyword>
<evidence type="ECO:0000256" key="1">
    <source>
        <dbReference type="SAM" id="SignalP"/>
    </source>
</evidence>
<gene>
    <name evidence="2" type="ORF">NCTC13291_04562</name>
</gene>
<evidence type="ECO:0000313" key="3">
    <source>
        <dbReference type="Proteomes" id="UP000254919"/>
    </source>
</evidence>